<gene>
    <name evidence="4" type="ORF">LUCI_0427</name>
</gene>
<dbReference type="InterPro" id="IPR036390">
    <property type="entry name" value="WH_DNA-bd_sf"/>
</dbReference>
<feature type="binding site" evidence="2">
    <location>
        <begin position="110"/>
        <end position="117"/>
    </location>
    <ligand>
        <name>ATP</name>
        <dbReference type="ChEBI" id="CHEBI:30616"/>
    </ligand>
</feature>
<dbReference type="SUPFAM" id="SSF46785">
    <property type="entry name" value="Winged helix' DNA-binding domain"/>
    <property type="match status" value="1"/>
</dbReference>
<dbReference type="Pfam" id="PF02661">
    <property type="entry name" value="Fic"/>
    <property type="match status" value="1"/>
</dbReference>
<dbReference type="InterPro" id="IPR003812">
    <property type="entry name" value="Fido"/>
</dbReference>
<dbReference type="PANTHER" id="PTHR13504:SF33">
    <property type="entry name" value="FIC FAMILY PROTEIN"/>
    <property type="match status" value="1"/>
</dbReference>
<dbReference type="InterPro" id="IPR040198">
    <property type="entry name" value="Fido_containing"/>
</dbReference>
<dbReference type="Gene3D" id="1.10.3290.10">
    <property type="entry name" value="Fido-like domain"/>
    <property type="match status" value="1"/>
</dbReference>
<evidence type="ECO:0000256" key="2">
    <source>
        <dbReference type="PIRSR" id="PIRSR640198-2"/>
    </source>
</evidence>
<feature type="active site" evidence="1">
    <location>
        <position position="106"/>
    </location>
</feature>
<dbReference type="Gene3D" id="1.10.10.10">
    <property type="entry name" value="Winged helix-like DNA-binding domain superfamily/Winged helix DNA-binding domain"/>
    <property type="match status" value="1"/>
</dbReference>
<dbReference type="EMBL" id="UPPP01000054">
    <property type="protein sequence ID" value="VBB05220.1"/>
    <property type="molecule type" value="Genomic_DNA"/>
</dbReference>
<evidence type="ECO:0000313" key="5">
    <source>
        <dbReference type="Proteomes" id="UP000277811"/>
    </source>
</evidence>
<dbReference type="InterPro" id="IPR036388">
    <property type="entry name" value="WH-like_DNA-bd_sf"/>
</dbReference>
<keyword evidence="5" id="KW-1185">Reference proteome</keyword>
<protein>
    <recommendedName>
        <fullName evidence="3">Fido domain-containing protein</fullName>
    </recommendedName>
</protein>
<dbReference type="GO" id="GO:0005524">
    <property type="term" value="F:ATP binding"/>
    <property type="evidence" value="ECO:0007669"/>
    <property type="project" value="UniProtKB-KW"/>
</dbReference>
<reference evidence="4 5" key="1">
    <citation type="submission" date="2018-06" db="EMBL/GenBank/DDBJ databases">
        <authorList>
            <person name="Strepis N."/>
        </authorList>
    </citation>
    <scope>NUCLEOTIDE SEQUENCE [LARGE SCALE GENOMIC DNA]</scope>
    <source>
        <strain evidence="4">LUCI</strain>
    </source>
</reference>
<dbReference type="AlphaFoldDB" id="A0A498R357"/>
<accession>A0A498R357</accession>
<evidence type="ECO:0000313" key="4">
    <source>
        <dbReference type="EMBL" id="VBB05220.1"/>
    </source>
</evidence>
<evidence type="ECO:0000259" key="3">
    <source>
        <dbReference type="PROSITE" id="PS51459"/>
    </source>
</evidence>
<keyword evidence="2" id="KW-0547">Nucleotide-binding</keyword>
<feature type="binding site" evidence="2">
    <location>
        <begin position="148"/>
        <end position="149"/>
    </location>
    <ligand>
        <name>ATP</name>
        <dbReference type="ChEBI" id="CHEBI:30616"/>
    </ligand>
</feature>
<proteinExistence type="predicted"/>
<dbReference type="PROSITE" id="PS51459">
    <property type="entry name" value="FIDO"/>
    <property type="match status" value="1"/>
</dbReference>
<keyword evidence="2" id="KW-0067">ATP-binding</keyword>
<dbReference type="Proteomes" id="UP000277811">
    <property type="component" value="Unassembled WGS sequence"/>
</dbReference>
<feature type="domain" description="Fido" evidence="3">
    <location>
        <begin position="16"/>
        <end position="171"/>
    </location>
</feature>
<organism evidence="4 5">
    <name type="scientific">Lucifera butyrica</name>
    <dbReference type="NCBI Taxonomy" id="1351585"/>
    <lineage>
        <taxon>Bacteria</taxon>
        <taxon>Bacillati</taxon>
        <taxon>Bacillota</taxon>
        <taxon>Negativicutes</taxon>
        <taxon>Veillonellales</taxon>
        <taxon>Veillonellaceae</taxon>
        <taxon>Lucifera</taxon>
    </lineage>
</organism>
<name>A0A498R357_9FIRM</name>
<evidence type="ECO:0000256" key="1">
    <source>
        <dbReference type="PIRSR" id="PIRSR640198-1"/>
    </source>
</evidence>
<dbReference type="InterPro" id="IPR036597">
    <property type="entry name" value="Fido-like_dom_sf"/>
</dbReference>
<dbReference type="SUPFAM" id="SSF140931">
    <property type="entry name" value="Fic-like"/>
    <property type="match status" value="1"/>
</dbReference>
<sequence>MVEMLLDATRNYNDKLTKKRLFGWHSALFPTGYSGLNHVTVGAWRKGPMQVLSGPYGRERVLFEAPEAERLEKEMSAFIKWFNNENDGIDLVLKAGIAHLWFVTIHPFDDGNGRIARALADMLLARSENSYQRFYSMSAQIRQGRDDYYNCLEAAQKGALDITETLDWFLACMDRALDQARDCLINVLQKAKFWDSIADQQLSERQRKIIRMLLEDFKGNLTSSKWAKLCKCSQDTANRDINDLVKRGILFKGPSGGRSTNYLLIKELI</sequence>
<dbReference type="PANTHER" id="PTHR13504">
    <property type="entry name" value="FIDO DOMAIN-CONTAINING PROTEIN DDB_G0283145"/>
    <property type="match status" value="1"/>
</dbReference>